<protein>
    <recommendedName>
        <fullName evidence="7">Harbinger transposase-derived nuclease domain</fullName>
    </recommendedName>
</protein>
<evidence type="ECO:0000256" key="1">
    <source>
        <dbReference type="SAM" id="SignalP"/>
    </source>
</evidence>
<gene>
    <name evidence="5" type="ORF">JG687_00017168</name>
    <name evidence="2" type="ORF">PC113_g22191</name>
    <name evidence="3" type="ORF">PC117_g24657</name>
    <name evidence="4" type="ORF">PC129_g21362</name>
</gene>
<dbReference type="VEuPathDB" id="FungiDB:PC110_g20597"/>
<dbReference type="Proteomes" id="UP000760860">
    <property type="component" value="Unassembled WGS sequence"/>
</dbReference>
<dbReference type="EMBL" id="RCMG01001615">
    <property type="protein sequence ID" value="KAG2823384.1"/>
    <property type="molecule type" value="Genomic_DNA"/>
</dbReference>
<dbReference type="EMBL" id="RCMV01001692">
    <property type="protein sequence ID" value="KAG3207599.1"/>
    <property type="molecule type" value="Genomic_DNA"/>
</dbReference>
<dbReference type="EMBL" id="RCMK01001709">
    <property type="protein sequence ID" value="KAG2889562.1"/>
    <property type="molecule type" value="Genomic_DNA"/>
</dbReference>
<organism evidence="4 6">
    <name type="scientific">Phytophthora cactorum</name>
    <dbReference type="NCBI Taxonomy" id="29920"/>
    <lineage>
        <taxon>Eukaryota</taxon>
        <taxon>Sar</taxon>
        <taxon>Stramenopiles</taxon>
        <taxon>Oomycota</taxon>
        <taxon>Peronosporomycetes</taxon>
        <taxon>Peronosporales</taxon>
        <taxon>Peronosporaceae</taxon>
        <taxon>Phytophthora</taxon>
    </lineage>
</organism>
<reference evidence="5" key="2">
    <citation type="submission" date="2021-01" db="EMBL/GenBank/DDBJ databases">
        <title>Phytophthora aleatoria, a newly-described species from Pinus radiata is distinct from Phytophthora cactorum isolates based on comparative genomics.</title>
        <authorList>
            <person name="Mcdougal R."/>
            <person name="Panda P."/>
            <person name="Williams N."/>
            <person name="Studholme D.J."/>
        </authorList>
    </citation>
    <scope>NUCLEOTIDE SEQUENCE</scope>
    <source>
        <strain evidence="5">NZFS 3830</strain>
    </source>
</reference>
<evidence type="ECO:0000313" key="5">
    <source>
        <dbReference type="EMBL" id="KAG6945631.1"/>
    </source>
</evidence>
<evidence type="ECO:0008006" key="7">
    <source>
        <dbReference type="Google" id="ProtNLM"/>
    </source>
</evidence>
<feature type="signal peptide" evidence="1">
    <location>
        <begin position="1"/>
        <end position="20"/>
    </location>
</feature>
<reference evidence="4" key="1">
    <citation type="submission" date="2018-05" db="EMBL/GenBank/DDBJ databases">
        <title>Effector identification in a new, highly contiguous assembly of the strawberry crown rot pathogen Phytophthora cactorum.</title>
        <authorList>
            <person name="Armitage A.D."/>
            <person name="Nellist C.F."/>
            <person name="Bates H."/>
            <person name="Vickerstaff R.J."/>
            <person name="Harrison R.J."/>
        </authorList>
    </citation>
    <scope>NUCLEOTIDE SEQUENCE</scope>
    <source>
        <strain evidence="2">15-7</strain>
        <strain evidence="3">4040</strain>
        <strain evidence="4">P421</strain>
    </source>
</reference>
<evidence type="ECO:0000313" key="6">
    <source>
        <dbReference type="Proteomes" id="UP000760860"/>
    </source>
</evidence>
<sequence>MEHHLLSLAIATAAVTAAEAAATSQRAPPENILTLHNVDVEDMLAHGDYGAWFRSHLRCSQASFRAICSIFRTILNDYNLDAYNKRHGYEKNVAMLLHFLASGKGYRGTGLTLGVSASWASEVIGLVCGEIRKTRKQFIKLPRTGAEWREIESGFREMRGHSGVVGAVMALCLLSVDLPTT</sequence>
<accession>A0A8T1JWJ2</accession>
<evidence type="ECO:0000313" key="2">
    <source>
        <dbReference type="EMBL" id="KAG2823384.1"/>
    </source>
</evidence>
<dbReference type="OrthoDB" id="124023at2759"/>
<dbReference type="AlphaFoldDB" id="A0A8T1JWJ2"/>
<evidence type="ECO:0000313" key="3">
    <source>
        <dbReference type="EMBL" id="KAG2889562.1"/>
    </source>
</evidence>
<dbReference type="Proteomes" id="UP000736787">
    <property type="component" value="Unassembled WGS sequence"/>
</dbReference>
<dbReference type="EMBL" id="JAENGZ010001922">
    <property type="protein sequence ID" value="KAG6945631.1"/>
    <property type="molecule type" value="Genomic_DNA"/>
</dbReference>
<dbReference type="Proteomes" id="UP000688947">
    <property type="component" value="Unassembled WGS sequence"/>
</dbReference>
<feature type="chain" id="PRO_5040097123" description="Harbinger transposase-derived nuclease domain" evidence="1">
    <location>
        <begin position="21"/>
        <end position="181"/>
    </location>
</feature>
<proteinExistence type="predicted"/>
<evidence type="ECO:0000313" key="4">
    <source>
        <dbReference type="EMBL" id="KAG3207599.1"/>
    </source>
</evidence>
<keyword evidence="1" id="KW-0732">Signal</keyword>
<comment type="caution">
    <text evidence="4">The sequence shown here is derived from an EMBL/GenBank/DDBJ whole genome shotgun (WGS) entry which is preliminary data.</text>
</comment>
<dbReference type="Proteomes" id="UP000735874">
    <property type="component" value="Unassembled WGS sequence"/>
</dbReference>
<name>A0A8T1JWJ2_9STRA</name>